<name>A0A218M3E8_9CAUD</name>
<feature type="active site" evidence="1">
    <location>
        <position position="70"/>
    </location>
</feature>
<dbReference type="Gene3D" id="3.40.91.30">
    <property type="match status" value="1"/>
</dbReference>
<protein>
    <recommendedName>
        <fullName evidence="1">Head completion nuclease</fullName>
        <ecNumber evidence="1">3.1.-.-</ecNumber>
    </recommendedName>
</protein>
<dbReference type="RefSeq" id="YP_009609643.1">
    <property type="nucleotide sequence ID" value="NC_041997.1"/>
</dbReference>
<dbReference type="HAMAP" id="MF_04160">
    <property type="entry name" value="NUCL_HEAD_T4"/>
    <property type="match status" value="1"/>
</dbReference>
<dbReference type="KEGG" id="vg:40085728"/>
<feature type="active site" evidence="1">
    <location>
        <position position="90"/>
    </location>
</feature>
<keyword evidence="1" id="KW-0269">Exonuclease</keyword>
<feature type="domain" description="TnsA endonuclease N-terminal" evidence="2">
    <location>
        <begin position="41"/>
        <end position="142"/>
    </location>
</feature>
<dbReference type="EC" id="3.1.-.-" evidence="1"/>
<evidence type="ECO:0000313" key="3">
    <source>
        <dbReference type="EMBL" id="ASD50576.1"/>
    </source>
</evidence>
<reference evidence="3 4" key="1">
    <citation type="submission" date="2017-08" db="EMBL/GenBank/DDBJ databases">
        <title>Characterization and complete genome sequence of novel bacteriophage infecting the causal agent of bacterial fruit blotch, Acidovorax citrulli.</title>
        <authorList>
            <person name="Midani A.R."/>
            <person name="Park S.-H."/>
            <person name="Choi T.-J."/>
        </authorList>
    </citation>
    <scope>NUCLEOTIDE SEQUENCE [LARGE SCALE GENOMIC DNA]</scope>
</reference>
<feature type="active site" evidence="1">
    <location>
        <position position="31"/>
    </location>
</feature>
<keyword evidence="1" id="KW-0378">Hydrolase</keyword>
<accession>A0A218M3E8</accession>
<proteinExistence type="inferred from homology"/>
<evidence type="ECO:0000259" key="2">
    <source>
        <dbReference type="Pfam" id="PF08722"/>
    </source>
</evidence>
<evidence type="ECO:0000256" key="1">
    <source>
        <dbReference type="HAMAP-Rule" id="MF_04160"/>
    </source>
</evidence>
<keyword evidence="4" id="KW-1185">Reference proteome</keyword>
<keyword evidence="1" id="KW-0540">Nuclease</keyword>
<sequence>MTFPKATQFHPKNPQKYVGDASNIVMRSSWERKLANWCDINPSVLKWNSEEIVIPYFSRADNKNRRYFLDFIAQIRAADGSIKTLLIEVKPDAQTKPPKKGRGRKESTVLAETYTYMVNQDKWEAARAFAAKHGMEFVVLNEYDLGISQRKPK</sequence>
<dbReference type="Pfam" id="PF08722">
    <property type="entry name" value="Tn7_TnsA-like_N"/>
    <property type="match status" value="1"/>
</dbReference>
<dbReference type="GeneID" id="40085728"/>
<dbReference type="OrthoDB" id="13184at10239"/>
<dbReference type="InterPro" id="IPR014833">
    <property type="entry name" value="TnsA_N"/>
</dbReference>
<dbReference type="Proteomes" id="UP000224101">
    <property type="component" value="Segment"/>
</dbReference>
<keyword evidence="1" id="KW-0255">Endonuclease</keyword>
<evidence type="ECO:0000313" key="4">
    <source>
        <dbReference type="Proteomes" id="UP000224101"/>
    </source>
</evidence>
<dbReference type="GO" id="GO:0004519">
    <property type="term" value="F:endonuclease activity"/>
    <property type="evidence" value="ECO:0007669"/>
    <property type="project" value="UniProtKB-UniRule"/>
</dbReference>
<dbReference type="InterPro" id="IPR046390">
    <property type="entry name" value="NUCL_HEAD_T4"/>
</dbReference>
<organism evidence="3 4">
    <name type="scientific">Acidovorax phage ACP17</name>
    <dbReference type="NCBI Taxonomy" id="2010329"/>
    <lineage>
        <taxon>Viruses</taxon>
        <taxon>Duplodnaviria</taxon>
        <taxon>Heunggongvirae</taxon>
        <taxon>Uroviricota</taxon>
        <taxon>Caudoviricetes</taxon>
        <taxon>Busanvirus</taxon>
        <taxon>Busanvirus ACP17</taxon>
    </lineage>
</organism>
<dbReference type="GO" id="GO:0004527">
    <property type="term" value="F:exonuclease activity"/>
    <property type="evidence" value="ECO:0007669"/>
    <property type="project" value="UniProtKB-UniRule"/>
</dbReference>
<dbReference type="EMBL" id="KY979132">
    <property type="protein sequence ID" value="ASD50576.1"/>
    <property type="molecule type" value="Genomic_DNA"/>
</dbReference>
<comment type="similarity">
    <text evidence="1">Belongs to the Caudovirales head completion nuclease family.</text>
</comment>
<comment type="function">
    <text evidence="1">During phage morphogenesis, plays an essential role in the head-tail joining step. The associated nuclease activity is essential for morphogenesis, possibly by cleaving packaged DNA to enable the joining of heads to tails. Displays both exo- and endonuclease activity.</text>
</comment>